<feature type="chain" id="PRO_5041201671" evidence="1">
    <location>
        <begin position="18"/>
        <end position="188"/>
    </location>
</feature>
<dbReference type="EMBL" id="BPPX01000007">
    <property type="protein sequence ID" value="GJC81472.1"/>
    <property type="molecule type" value="Genomic_DNA"/>
</dbReference>
<reference evidence="2 3" key="1">
    <citation type="submission" date="2021-07" db="EMBL/GenBank/DDBJ databases">
        <title>Genome data of Colletotrichum spaethianum.</title>
        <authorList>
            <person name="Utami Y.D."/>
            <person name="Hiruma K."/>
        </authorList>
    </citation>
    <scope>NUCLEOTIDE SEQUENCE [LARGE SCALE GENOMIC DNA]</scope>
    <source>
        <strain evidence="2 3">MAFF 242679</strain>
    </source>
</reference>
<keyword evidence="3" id="KW-1185">Reference proteome</keyword>
<evidence type="ECO:0000256" key="1">
    <source>
        <dbReference type="SAM" id="SignalP"/>
    </source>
</evidence>
<evidence type="ECO:0000313" key="2">
    <source>
        <dbReference type="EMBL" id="GJC81472.1"/>
    </source>
</evidence>
<dbReference type="Proteomes" id="UP001055172">
    <property type="component" value="Unassembled WGS sequence"/>
</dbReference>
<dbReference type="AlphaFoldDB" id="A0AA37GIR9"/>
<gene>
    <name evidence="2" type="ORF">ColLi_04310</name>
</gene>
<evidence type="ECO:0000313" key="3">
    <source>
        <dbReference type="Proteomes" id="UP001055172"/>
    </source>
</evidence>
<comment type="caution">
    <text evidence="2">The sequence shown here is derived from an EMBL/GenBank/DDBJ whole genome shotgun (WGS) entry which is preliminary data.</text>
</comment>
<organism evidence="2 3">
    <name type="scientific">Colletotrichum liriopes</name>
    <dbReference type="NCBI Taxonomy" id="708192"/>
    <lineage>
        <taxon>Eukaryota</taxon>
        <taxon>Fungi</taxon>
        <taxon>Dikarya</taxon>
        <taxon>Ascomycota</taxon>
        <taxon>Pezizomycotina</taxon>
        <taxon>Sordariomycetes</taxon>
        <taxon>Hypocreomycetidae</taxon>
        <taxon>Glomerellales</taxon>
        <taxon>Glomerellaceae</taxon>
        <taxon>Colletotrichum</taxon>
        <taxon>Colletotrichum spaethianum species complex</taxon>
    </lineage>
</organism>
<keyword evidence="1" id="KW-0732">Signal</keyword>
<accession>A0AA37GIR9</accession>
<proteinExistence type="predicted"/>
<name>A0AA37GIR9_9PEZI</name>
<sequence length="188" mass="20182">MKFTAVLYLALASSVAAMPTEDLSKRQTVNRGQDTLVFKEQGGVPGNECLTFRNNGNFQHRAKNLVPRSNMLLGEIVNAACVNTAADRQITPSTRNGQDVLLVQRSFSNGFRPDLVNKEACVGFNGTAFRAEDCASRNIEFVAQQGNNLVAANGACLNGHDAKAQVTVSEQGQNCAEFTTTSVTPTNP</sequence>
<feature type="signal peptide" evidence="1">
    <location>
        <begin position="1"/>
        <end position="17"/>
    </location>
</feature>
<protein>
    <submittedName>
        <fullName evidence="2">Uncharacterized protein</fullName>
    </submittedName>
</protein>